<accession>A0A058ZUV1</accession>
<evidence type="ECO:0000313" key="2">
    <source>
        <dbReference type="EMBL" id="KCW45547.1"/>
    </source>
</evidence>
<reference evidence="2" key="1">
    <citation type="submission" date="2013-07" db="EMBL/GenBank/DDBJ databases">
        <title>The genome of Eucalyptus grandis.</title>
        <authorList>
            <person name="Schmutz J."/>
            <person name="Hayes R."/>
            <person name="Myburg A."/>
            <person name="Tuskan G."/>
            <person name="Grattapaglia D."/>
            <person name="Rokhsar D.S."/>
        </authorList>
    </citation>
    <scope>NUCLEOTIDE SEQUENCE</scope>
    <source>
        <tissue evidence="2">Leaf extractions</tissue>
    </source>
</reference>
<reference evidence="1" key="4">
    <citation type="submission" date="2023-07" db="EMBL/GenBank/DDBJ databases">
        <authorList>
            <person name="Myburg A.A."/>
            <person name="Grattapaglia D."/>
            <person name="Tuskan G.A."/>
            <person name="Hellsten U."/>
            <person name="Hayes R.D."/>
            <person name="Grimwood J."/>
            <person name="Jenkins J."/>
            <person name="Lindquist E."/>
            <person name="Tice H."/>
            <person name="Bauer D."/>
            <person name="Goodstein D.M."/>
            <person name="Dubchak I."/>
            <person name="Poliakov A."/>
            <person name="Mizrachi E."/>
            <person name="Kullan A.R."/>
            <person name="Hussey S.G."/>
            <person name="Pinard D."/>
            <person name="Van D.M."/>
            <person name="Singh P."/>
            <person name="Van J.I."/>
            <person name="Silva-Junior O.B."/>
            <person name="Togawa R.C."/>
            <person name="Pappas M.R."/>
            <person name="Faria D.A."/>
            <person name="Sansaloni C.P."/>
            <person name="Petroli C.D."/>
            <person name="Yang X."/>
            <person name="Ranjan P."/>
            <person name="Tschaplinski T.J."/>
            <person name="Ye C.Y."/>
            <person name="Li T."/>
            <person name="Sterck L."/>
            <person name="Vanneste K."/>
            <person name="Murat F."/>
            <person name="Soler M."/>
            <person name="Clemente H.S."/>
            <person name="Saidi N."/>
            <person name="Cassan-Wang H."/>
            <person name="Dunand C."/>
            <person name="Hefer C.A."/>
            <person name="Bornberg-Bauer E."/>
            <person name="Kersting A.R."/>
            <person name="Vining K."/>
            <person name="Amarasinghe V."/>
            <person name="Ranik M."/>
            <person name="Naithani S."/>
            <person name="Elser J."/>
            <person name="Boyd A.E."/>
            <person name="Liston A."/>
            <person name="Spatafora J.W."/>
            <person name="Dharmwardhana P."/>
            <person name="Raja R."/>
            <person name="Sullivan C."/>
            <person name="Romanel E."/>
            <person name="Alves-Ferreira M."/>
            <person name="Kulheim C."/>
            <person name="Foley W."/>
            <person name="Carocha V."/>
            <person name="Paiva J."/>
            <person name="Kudrna D."/>
            <person name="Brommonschenkel S.H."/>
            <person name="Pasquali G."/>
            <person name="Byrne M."/>
            <person name="Rigault P."/>
            <person name="Tibbits J."/>
            <person name="Spokevicius A."/>
            <person name="Jones R.C."/>
            <person name="Steane D.A."/>
            <person name="Vaillancourt R.E."/>
            <person name="Potts B.M."/>
            <person name="Joubert F."/>
            <person name="Barry K."/>
            <person name="Pappas G.J."/>
            <person name="Strauss S.H."/>
            <person name="Jaiswal P."/>
            <person name="Grima-Pettenati J."/>
            <person name="Salse J."/>
            <person name="Van D.P."/>
            <person name="Rokhsar D.S."/>
            <person name="Schmutz J."/>
        </authorList>
    </citation>
    <scope>NUCLEOTIDE SEQUENCE</scope>
    <source>
        <tissue evidence="1">Leaf extractions</tissue>
    </source>
</reference>
<dbReference type="Proteomes" id="UP000030711">
    <property type="component" value="Unassembled WGS sequence"/>
</dbReference>
<dbReference type="OMA" id="DYFAYYN"/>
<gene>
    <name evidence="2" type="ORF">EUGRSUZ_L00728</name>
</gene>
<evidence type="ECO:0000313" key="1">
    <source>
        <dbReference type="EMBL" id="KAK2633018.1"/>
    </source>
</evidence>
<proteinExistence type="predicted"/>
<dbReference type="Pfam" id="PF03140">
    <property type="entry name" value="DUF247"/>
    <property type="match status" value="1"/>
</dbReference>
<reference evidence="1" key="3">
    <citation type="submission" date="2023-04" db="EMBL/GenBank/DDBJ databases">
        <title>WGS assembly of Eucalyptus grandis.</title>
        <authorList>
            <person name="Myburg A."/>
            <person name="Grattapaglia D."/>
            <person name="Tuskan G."/>
            <person name="Hellsten U."/>
            <person name="Hayes R."/>
            <person name="Grimwood J."/>
            <person name="Jenkins J."/>
            <person name="Lindquist E."/>
            <person name="Tice H."/>
            <person name="Bauer D."/>
            <person name="Goodstein D."/>
            <person name="Dubchak I."/>
            <person name="Poliakov A."/>
            <person name="Mizrachi E."/>
            <person name="Kullan A."/>
            <person name="Hussey S."/>
            <person name="Pinard D."/>
            <person name="Van D."/>
            <person name="Singh P."/>
            <person name="Van J."/>
            <person name="Silva-Junior O."/>
            <person name="Togawa R."/>
            <person name="Pappas M."/>
            <person name="Faria D."/>
            <person name="Sansaloni C."/>
            <person name="Petroli C."/>
            <person name="Yang X."/>
            <person name="Ranjan P."/>
            <person name="Tschaplinski T."/>
            <person name="Ye C."/>
            <person name="Li T."/>
            <person name="Sterck L."/>
            <person name="Vanneste K."/>
            <person name="Murat F."/>
            <person name="Soler M."/>
            <person name="Clemente H."/>
            <person name="Saidi N."/>
            <person name="Cassan-Wang H."/>
            <person name="Dunand C."/>
            <person name="Hefer C."/>
            <person name="Bornberg-Bauer E."/>
            <person name="Kersting A."/>
            <person name="Vining K."/>
            <person name="Amarasinghe V."/>
            <person name="Ranik M."/>
            <person name="Naithani S."/>
            <person name="Elser J."/>
            <person name="Boyd A."/>
            <person name="Liston A."/>
            <person name="Spatafora J."/>
            <person name="Dharmwardhana P."/>
            <person name="Raja R."/>
            <person name="Sullivan C."/>
            <person name="Romanel E."/>
            <person name="Alves-Ferreira M."/>
            <person name="Kulheim C."/>
            <person name="Foley W."/>
            <person name="Carocha V."/>
            <person name="Paiva J."/>
            <person name="Kudrna D."/>
            <person name="Brommonschenkel S."/>
            <person name="Pasquali G."/>
            <person name="Byrne M."/>
            <person name="Rigault P."/>
            <person name="Tibbits J."/>
            <person name="Spokevicius A."/>
            <person name="Jones R."/>
            <person name="Steane D."/>
            <person name="Vaillancourt R."/>
            <person name="Potts B."/>
            <person name="Joubert F."/>
            <person name="Barry K."/>
            <person name="Pappas G."/>
            <person name="Strauss S."/>
            <person name="Jaiswal P."/>
            <person name="Grima-Pettenati J."/>
            <person name="Salse J."/>
            <person name="Van D."/>
            <person name="Rokhsar D."/>
            <person name="Schmutz J."/>
        </authorList>
    </citation>
    <scope>NUCLEOTIDE SEQUENCE</scope>
    <source>
        <tissue evidence="1">Leaf extractions</tissue>
    </source>
</reference>
<reference evidence="1" key="2">
    <citation type="journal article" date="2014" name="Nature">
        <title>The genome of Eucalyptus grandis.</title>
        <authorList>
            <person name="Myburg A.A."/>
            <person name="Grattapaglia D."/>
            <person name="Tuskan G.A."/>
            <person name="Hellsten U."/>
            <person name="Hayes R.D."/>
            <person name="Grimwood J."/>
            <person name="Jenkins J."/>
            <person name="Lindquist E."/>
            <person name="Tice H."/>
            <person name="Bauer D."/>
            <person name="Goodstein D.M."/>
            <person name="Dubchak I."/>
            <person name="Poliakov A."/>
            <person name="Mizrachi E."/>
            <person name="Kullan A.R."/>
            <person name="Hussey S.G."/>
            <person name="Pinard D."/>
            <person name="van der Merwe K."/>
            <person name="Singh P."/>
            <person name="van Jaarsveld I."/>
            <person name="Silva-Junior O.B."/>
            <person name="Togawa R.C."/>
            <person name="Pappas M.R."/>
            <person name="Faria D.A."/>
            <person name="Sansaloni C.P."/>
            <person name="Petroli C.D."/>
            <person name="Yang X."/>
            <person name="Ranjan P."/>
            <person name="Tschaplinski T.J."/>
            <person name="Ye C.Y."/>
            <person name="Li T."/>
            <person name="Sterck L."/>
            <person name="Vanneste K."/>
            <person name="Murat F."/>
            <person name="Soler M."/>
            <person name="Clemente H.S."/>
            <person name="Saidi N."/>
            <person name="Cassan-Wang H."/>
            <person name="Dunand C."/>
            <person name="Hefer C.A."/>
            <person name="Bornberg-Bauer E."/>
            <person name="Kersting A.R."/>
            <person name="Vining K."/>
            <person name="Amarasinghe V."/>
            <person name="Ranik M."/>
            <person name="Naithani S."/>
            <person name="Elser J."/>
            <person name="Boyd A.E."/>
            <person name="Liston A."/>
            <person name="Spatafora J.W."/>
            <person name="Dharmwardhana P."/>
            <person name="Raja R."/>
            <person name="Sullivan C."/>
            <person name="Romanel E."/>
            <person name="Alves-Ferreira M."/>
            <person name="Kulheim C."/>
            <person name="Foley W."/>
            <person name="Carocha V."/>
            <person name="Paiva J."/>
            <person name="Kudrna D."/>
            <person name="Brommonschenkel S.H."/>
            <person name="Pasquali G."/>
            <person name="Byrne M."/>
            <person name="Rigault P."/>
            <person name="Tibbits J."/>
            <person name="Spokevicius A."/>
            <person name="Jones R.C."/>
            <person name="Steane D.A."/>
            <person name="Vaillancourt R.E."/>
            <person name="Potts B.M."/>
            <person name="Joubert F."/>
            <person name="Barry K."/>
            <person name="Pappas G.J."/>
            <person name="Strauss S.H."/>
            <person name="Jaiswal P."/>
            <person name="Grima-Pettenati J."/>
            <person name="Salse J."/>
            <person name="Van de Peer Y."/>
            <person name="Rokhsar D.S."/>
            <person name="Schmutz J."/>
        </authorList>
    </citation>
    <scope>NUCLEOTIDE SEQUENCE</scope>
    <source>
        <tissue evidence="1">Leaf extractions</tissue>
    </source>
</reference>
<dbReference type="eggNOG" id="ENOG502RY48">
    <property type="taxonomic scope" value="Eukaryota"/>
</dbReference>
<dbReference type="InterPro" id="IPR004158">
    <property type="entry name" value="DUF247_pln"/>
</dbReference>
<dbReference type="PANTHER" id="PTHR31170">
    <property type="entry name" value="BNAC04G53230D PROTEIN"/>
    <property type="match status" value="1"/>
</dbReference>
<keyword evidence="3" id="KW-1185">Reference proteome</keyword>
<protein>
    <submittedName>
        <fullName evidence="2">Uncharacterized protein</fullName>
    </submittedName>
</protein>
<dbReference type="AlphaFoldDB" id="A0A058ZUV1"/>
<dbReference type="EMBL" id="MU848291">
    <property type="protein sequence ID" value="KAK2633018.1"/>
    <property type="molecule type" value="Genomic_DNA"/>
</dbReference>
<organism evidence="2">
    <name type="scientific">Eucalyptus grandis</name>
    <name type="common">Flooded gum</name>
    <dbReference type="NCBI Taxonomy" id="71139"/>
    <lineage>
        <taxon>Eukaryota</taxon>
        <taxon>Viridiplantae</taxon>
        <taxon>Streptophyta</taxon>
        <taxon>Embryophyta</taxon>
        <taxon>Tracheophyta</taxon>
        <taxon>Spermatophyta</taxon>
        <taxon>Magnoliopsida</taxon>
        <taxon>eudicotyledons</taxon>
        <taxon>Gunneridae</taxon>
        <taxon>Pentapetalae</taxon>
        <taxon>rosids</taxon>
        <taxon>malvids</taxon>
        <taxon>Myrtales</taxon>
        <taxon>Myrtaceae</taxon>
        <taxon>Myrtoideae</taxon>
        <taxon>Eucalypteae</taxon>
        <taxon>Eucalyptus</taxon>
    </lineage>
</organism>
<dbReference type="PANTHER" id="PTHR31170:SF25">
    <property type="entry name" value="BNAA09G04570D PROTEIN"/>
    <property type="match status" value="1"/>
</dbReference>
<evidence type="ECO:0000313" key="3">
    <source>
        <dbReference type="Proteomes" id="UP000030711"/>
    </source>
</evidence>
<dbReference type="Gramene" id="KCW45547">
    <property type="protein sequence ID" value="KCW45547"/>
    <property type="gene ID" value="EUGRSUZ_L00728"/>
</dbReference>
<dbReference type="EMBL" id="KK198804">
    <property type="protein sequence ID" value="KCW45547.1"/>
    <property type="molecule type" value="Genomic_DNA"/>
</dbReference>
<sequence>MEDHKWRYPQSFLAWTQKKLQECVEVIKKSEKQTRQCYLEKIDLNSDEFITVVLLDGAFIIELFLLNHFPEKRAYSHFLFMYVRRDMSLMENQLPFFVLESLYNFAFGSQLTVLPSLLELAYDFFSSGVNLKAEGVRIFDSNVNHLLDALRLWYLPATQDAQGDGWKKVEAIPRASHLRAAGVKFRMSETNCLLDIKFSEGVLYIPCLKLFSVTESFLWNITDFEQSYYKHDSYFIDYVSFLGNLINTRADAKLLIKKRIIDIENWLGHDETLAKDAKALANLFNNFGKESRFWTRNINFCSLRQNLKAYYRSHWH</sequence>
<dbReference type="STRING" id="71139.A0A058ZUV1"/>
<dbReference type="InParanoid" id="A0A058ZUV1"/>
<name>A0A058ZUV1_EUCGR</name>